<keyword evidence="5 7" id="KW-0378">Hydrolase</keyword>
<gene>
    <name evidence="7" type="primary">sbcD</name>
    <name evidence="10" type="ORF">SAMN05216339_10288</name>
</gene>
<dbReference type="Gene3D" id="3.30.160.720">
    <property type="match status" value="1"/>
</dbReference>
<dbReference type="Pfam" id="PF00149">
    <property type="entry name" value="Metallophos"/>
    <property type="match status" value="1"/>
</dbReference>
<comment type="subunit">
    <text evidence="2 7">Heterodimer of SbcC and SbcD.</text>
</comment>
<dbReference type="GO" id="GO:0008408">
    <property type="term" value="F:3'-5' exonuclease activity"/>
    <property type="evidence" value="ECO:0007669"/>
    <property type="project" value="InterPro"/>
</dbReference>
<evidence type="ECO:0000256" key="7">
    <source>
        <dbReference type="RuleBase" id="RU363069"/>
    </source>
</evidence>
<evidence type="ECO:0000259" key="8">
    <source>
        <dbReference type="Pfam" id="PF00149"/>
    </source>
</evidence>
<evidence type="ECO:0000256" key="4">
    <source>
        <dbReference type="ARBA" id="ARBA00022722"/>
    </source>
</evidence>
<evidence type="ECO:0000256" key="6">
    <source>
        <dbReference type="ARBA" id="ARBA00022839"/>
    </source>
</evidence>
<keyword evidence="7" id="KW-0255">Endonuclease</keyword>
<dbReference type="GO" id="GO:0006260">
    <property type="term" value="P:DNA replication"/>
    <property type="evidence" value="ECO:0007669"/>
    <property type="project" value="UniProtKB-KW"/>
</dbReference>
<keyword evidence="7" id="KW-0235">DNA replication</keyword>
<feature type="domain" description="Calcineurin-like phosphoesterase" evidence="8">
    <location>
        <begin position="1"/>
        <end position="236"/>
    </location>
</feature>
<dbReference type="Proteomes" id="UP000183926">
    <property type="component" value="Unassembled WGS sequence"/>
</dbReference>
<dbReference type="EMBL" id="FPBL01000002">
    <property type="protein sequence ID" value="SFU41281.1"/>
    <property type="molecule type" value="Genomic_DNA"/>
</dbReference>
<dbReference type="Pfam" id="PF12320">
    <property type="entry name" value="SbcD_C"/>
    <property type="match status" value="1"/>
</dbReference>
<keyword evidence="4 7" id="KW-0540">Nuclease</keyword>
<dbReference type="AlphaFoldDB" id="A0A1I7FYV7"/>
<dbReference type="Gene3D" id="3.60.21.10">
    <property type="match status" value="1"/>
</dbReference>
<dbReference type="CDD" id="cd00840">
    <property type="entry name" value="MPP_Mre11_N"/>
    <property type="match status" value="1"/>
</dbReference>
<evidence type="ECO:0000256" key="3">
    <source>
        <dbReference type="ARBA" id="ARBA00013365"/>
    </source>
</evidence>
<comment type="similarity">
    <text evidence="1 7">Belongs to the SbcD family.</text>
</comment>
<dbReference type="InterPro" id="IPR004593">
    <property type="entry name" value="SbcD"/>
</dbReference>
<accession>A0A1I7FYV7</accession>
<evidence type="ECO:0000256" key="2">
    <source>
        <dbReference type="ARBA" id="ARBA00011322"/>
    </source>
</evidence>
<keyword evidence="6 7" id="KW-0269">Exonuclease</keyword>
<name>A0A1I7FYV7_9PROT</name>
<evidence type="ECO:0000313" key="10">
    <source>
        <dbReference type="EMBL" id="SFU41281.1"/>
    </source>
</evidence>
<dbReference type="PANTHER" id="PTHR30337:SF0">
    <property type="entry name" value="NUCLEASE SBCCD SUBUNIT D"/>
    <property type="match status" value="1"/>
</dbReference>
<dbReference type="PANTHER" id="PTHR30337">
    <property type="entry name" value="COMPONENT OF ATP-DEPENDENT DSDNA EXONUCLEASE"/>
    <property type="match status" value="1"/>
</dbReference>
<comment type="function">
    <text evidence="7">SbcCD cleaves DNA hairpin structures. These structures can inhibit DNA replication and are intermediates in certain DNA recombination reactions. The complex acts as a 3'-&gt;5' double strand exonuclease that can open hairpins. It also has a 5' single-strand endonuclease activity.</text>
</comment>
<dbReference type="GO" id="GO:0006310">
    <property type="term" value="P:DNA recombination"/>
    <property type="evidence" value="ECO:0007669"/>
    <property type="project" value="UniProtKB-KW"/>
</dbReference>
<protein>
    <recommendedName>
        <fullName evidence="3 7">Nuclease SbcCD subunit D</fullName>
    </recommendedName>
</protein>
<evidence type="ECO:0000313" key="11">
    <source>
        <dbReference type="Proteomes" id="UP000183926"/>
    </source>
</evidence>
<organism evidence="10 11">
    <name type="scientific">Nitrosomonas eutropha</name>
    <dbReference type="NCBI Taxonomy" id="916"/>
    <lineage>
        <taxon>Bacteria</taxon>
        <taxon>Pseudomonadati</taxon>
        <taxon>Pseudomonadota</taxon>
        <taxon>Betaproteobacteria</taxon>
        <taxon>Nitrosomonadales</taxon>
        <taxon>Nitrosomonadaceae</taxon>
        <taxon>Nitrosomonas</taxon>
    </lineage>
</organism>
<dbReference type="InterPro" id="IPR004843">
    <property type="entry name" value="Calcineurin-like_PHP"/>
</dbReference>
<dbReference type="NCBIfam" id="TIGR00619">
    <property type="entry name" value="sbcd"/>
    <property type="match status" value="1"/>
</dbReference>
<dbReference type="GO" id="GO:0004519">
    <property type="term" value="F:endonuclease activity"/>
    <property type="evidence" value="ECO:0007669"/>
    <property type="project" value="UniProtKB-KW"/>
</dbReference>
<dbReference type="OrthoDB" id="9773856at2"/>
<keyword evidence="7" id="KW-0233">DNA recombination</keyword>
<dbReference type="RefSeq" id="WP_074926982.1">
    <property type="nucleotide sequence ID" value="NZ_FPBL01000002.1"/>
</dbReference>
<evidence type="ECO:0000256" key="5">
    <source>
        <dbReference type="ARBA" id="ARBA00022801"/>
    </source>
</evidence>
<evidence type="ECO:0000259" key="9">
    <source>
        <dbReference type="Pfam" id="PF12320"/>
    </source>
</evidence>
<dbReference type="InterPro" id="IPR026843">
    <property type="entry name" value="SbcD_C"/>
</dbReference>
<dbReference type="SUPFAM" id="SSF56300">
    <property type="entry name" value="Metallo-dependent phosphatases"/>
    <property type="match status" value="1"/>
</dbReference>
<dbReference type="InterPro" id="IPR050535">
    <property type="entry name" value="DNA_Repair-Maintenance_Comp"/>
</dbReference>
<feature type="domain" description="Nuclease SbcCD subunit D C-terminal" evidence="9">
    <location>
        <begin position="289"/>
        <end position="383"/>
    </location>
</feature>
<evidence type="ECO:0000256" key="1">
    <source>
        <dbReference type="ARBA" id="ARBA00010555"/>
    </source>
</evidence>
<dbReference type="InterPro" id="IPR041796">
    <property type="entry name" value="Mre11_N"/>
</dbReference>
<proteinExistence type="inferred from homology"/>
<reference evidence="10 11" key="1">
    <citation type="submission" date="2016-10" db="EMBL/GenBank/DDBJ databases">
        <authorList>
            <person name="de Groot N.N."/>
        </authorList>
    </citation>
    <scope>NUCLEOTIDE SEQUENCE [LARGE SCALE GENOMIC DNA]</scope>
    <source>
        <strain evidence="10 11">Nm24</strain>
    </source>
</reference>
<sequence>MKILHTSDWHIGKTLYNRKRHDEFKAFFSWLLKTIEQEQVDVLLVAGDIFDTSTPGNRAQQIYYRFLHHVAASVCRHVVIIAGNHDSPSFLSAPGELLKTLDVHVIGSISGNPADEVLILRDTEGNTELIVCAVPHLRDRDIRTVEAGESVEDKSRKLIEGIRDHYAEVVNAARQQRAALSPSIPIIAMGHLFVAGGQTIEGDGVRELYIGSLAHIPAGIFPPDIDYLALGHLHVPQRVNNSSVMRYSGSPLPIGFGEANQEKSVCLIEFDQQIPVASPTIRLINIPIFQPLERIKGNWKDIASRISALTAEDSRAWLEIIYEGDEIIPNLQERLQSAIEGSRLEILRIKNSRIISQMQDQIDDSGTLEELSVSEVFEQCLSANAISSEQQTELWHTYRETLASLQEEDTNTE</sequence>
<dbReference type="InterPro" id="IPR029052">
    <property type="entry name" value="Metallo-depent_PP-like"/>
</dbReference>